<dbReference type="EC" id="2.7.10.2" evidence="4"/>
<dbReference type="AlphaFoldDB" id="A0A1H4IZ95"/>
<comment type="catalytic activity">
    <reaction evidence="15">
        <text>L-tyrosyl-[protein] + ATP = O-phospho-L-tyrosyl-[protein] + ADP + H(+)</text>
        <dbReference type="Rhea" id="RHEA:10596"/>
        <dbReference type="Rhea" id="RHEA-COMP:10136"/>
        <dbReference type="Rhea" id="RHEA-COMP:20101"/>
        <dbReference type="ChEBI" id="CHEBI:15378"/>
        <dbReference type="ChEBI" id="CHEBI:30616"/>
        <dbReference type="ChEBI" id="CHEBI:46858"/>
        <dbReference type="ChEBI" id="CHEBI:61978"/>
        <dbReference type="ChEBI" id="CHEBI:456216"/>
        <dbReference type="EC" id="2.7.10.2"/>
    </reaction>
</comment>
<evidence type="ECO:0000256" key="9">
    <source>
        <dbReference type="ARBA" id="ARBA00022741"/>
    </source>
</evidence>
<evidence type="ECO:0000256" key="13">
    <source>
        <dbReference type="ARBA" id="ARBA00023136"/>
    </source>
</evidence>
<dbReference type="NCBIfam" id="TIGR01007">
    <property type="entry name" value="eps_fam"/>
    <property type="match status" value="1"/>
</dbReference>
<keyword evidence="11" id="KW-0067">ATP-binding</keyword>
<evidence type="ECO:0000256" key="12">
    <source>
        <dbReference type="ARBA" id="ARBA00022989"/>
    </source>
</evidence>
<evidence type="ECO:0000256" key="15">
    <source>
        <dbReference type="ARBA" id="ARBA00051245"/>
    </source>
</evidence>
<dbReference type="EMBL" id="FNSD01000001">
    <property type="protein sequence ID" value="SEB39384.1"/>
    <property type="molecule type" value="Genomic_DNA"/>
</dbReference>
<dbReference type="InterPro" id="IPR027417">
    <property type="entry name" value="P-loop_NTPase"/>
</dbReference>
<evidence type="ECO:0000256" key="6">
    <source>
        <dbReference type="ARBA" id="ARBA00022519"/>
    </source>
</evidence>
<dbReference type="Pfam" id="PF02706">
    <property type="entry name" value="Wzz"/>
    <property type="match status" value="1"/>
</dbReference>
<feature type="domain" description="AAA" evidence="18">
    <location>
        <begin position="585"/>
        <end position="712"/>
    </location>
</feature>
<dbReference type="Gene3D" id="3.40.50.300">
    <property type="entry name" value="P-loop containing nucleotide triphosphate hydrolases"/>
    <property type="match status" value="1"/>
</dbReference>
<dbReference type="PANTHER" id="PTHR32309:SF13">
    <property type="entry name" value="FERRIC ENTEROBACTIN TRANSPORT PROTEIN FEPE"/>
    <property type="match status" value="1"/>
</dbReference>
<keyword evidence="10" id="KW-0418">Kinase</keyword>
<proteinExistence type="inferred from homology"/>
<dbReference type="InterPro" id="IPR005702">
    <property type="entry name" value="Wzc-like_C"/>
</dbReference>
<comment type="subcellular location">
    <subcellularLocation>
        <location evidence="1">Cell inner membrane</location>
        <topology evidence="1">Multi-pass membrane protein</topology>
    </subcellularLocation>
</comment>
<feature type="transmembrane region" description="Helical" evidence="16">
    <location>
        <begin position="43"/>
        <end position="64"/>
    </location>
</feature>
<name>A0A1H4IZ95_9BACT</name>
<comment type="similarity">
    <text evidence="2">Belongs to the CpsD/CapB family.</text>
</comment>
<evidence type="ECO:0000256" key="14">
    <source>
        <dbReference type="ARBA" id="ARBA00023137"/>
    </source>
</evidence>
<evidence type="ECO:0000313" key="20">
    <source>
        <dbReference type="Proteomes" id="UP000182409"/>
    </source>
</evidence>
<feature type="domain" description="Polysaccharide chain length determinant N-terminal" evidence="17">
    <location>
        <begin position="28"/>
        <end position="123"/>
    </location>
</feature>
<keyword evidence="9" id="KW-0547">Nucleotide-binding</keyword>
<evidence type="ECO:0000313" key="19">
    <source>
        <dbReference type="EMBL" id="SEB39384.1"/>
    </source>
</evidence>
<keyword evidence="7" id="KW-0808">Transferase</keyword>
<reference evidence="19 20" key="1">
    <citation type="submission" date="2016-10" db="EMBL/GenBank/DDBJ databases">
        <authorList>
            <person name="de Groot N.N."/>
        </authorList>
    </citation>
    <scope>NUCLEOTIDE SEQUENCE [LARGE SCALE GENOMIC DNA]</scope>
    <source>
        <strain evidence="19 20">AB35.6</strain>
    </source>
</reference>
<keyword evidence="13 16" id="KW-0472">Membrane</keyword>
<evidence type="ECO:0000256" key="11">
    <source>
        <dbReference type="ARBA" id="ARBA00022840"/>
    </source>
</evidence>
<dbReference type="GO" id="GO:0005886">
    <property type="term" value="C:plasma membrane"/>
    <property type="evidence" value="ECO:0007669"/>
    <property type="project" value="UniProtKB-SubCell"/>
</dbReference>
<dbReference type="InterPro" id="IPR025669">
    <property type="entry name" value="AAA_dom"/>
</dbReference>
<evidence type="ECO:0000259" key="17">
    <source>
        <dbReference type="Pfam" id="PF02706"/>
    </source>
</evidence>
<evidence type="ECO:0000256" key="7">
    <source>
        <dbReference type="ARBA" id="ARBA00022679"/>
    </source>
</evidence>
<dbReference type="InterPro" id="IPR003856">
    <property type="entry name" value="LPS_length_determ_N"/>
</dbReference>
<dbReference type="InterPro" id="IPR050445">
    <property type="entry name" value="Bact_polysacc_biosynth/exp"/>
</dbReference>
<comment type="similarity">
    <text evidence="3">Belongs to the etk/wzc family.</text>
</comment>
<sequence length="773" mass="84388">MPSDLSISSKAGLAFSEPEDFCSHSRRDMELRDVLQILQRRKFIVLLLFVLGIVLGGASGLFAAREFSSTATVEVNKQQENALGLRDLSGNSSASATIDDLNNDLLTQQAVIMSDNIAMRVIEKLRLYKYPPYLSLMNGDDAKLGQAPLRDDKLLRMFKSRLNVSLVKGTRLIEITYRDPDPVRSSQVANAIVDSYMTDYTQSRFQASTKASSWLATQLADLKNKVAESQTKVEKYQQESGLVGMSMTGHPGDAGLMTSANSIPVERLIELNHDLTSAEVSRIAKEAVYRTTQTQDPDAVLGSKSSTLAQSLGADTVLSPGNPDVALLQQLRQQQGQLQVQIVAAASKYGERNPILIRLHDQETAQAEQIQTEMGRIRAQAKNDFTMASLATSAIRGRIAAQEQQVQNISAKSDQLLLLQQEANSNRNLYQDLYTKLQEATVAAGINASKVTPVDPGRVPVQPSSLRELTRLEMGGALGLICGLLSACLWDYSDESISTPAQIAEVTSIRMLGVIPDFPSKRKPLPTNGARMSIGAATSPNAWLVHAPQSHISEAYRGLRTALLVSKRDTTATVVAVLSGAPQEGKSSTCFNTASAFAIQGNRVLYVDADMRRPFEGRIVDWPERKGLSDYLSGSVPLTEAIHRSADVDSLSILPAGAIPKNPAELIGSLRFRQMLDQLRKQYDYVFLDSPPLLLVADGQMLSLYADGYLLVLRAGKTTKSALRSSLSVLENSRARPLGVVLNGMNTRVVGYPMYRNDKKGSNYYGETPQFQA</sequence>
<keyword evidence="6" id="KW-0997">Cell inner membrane</keyword>
<keyword evidence="5" id="KW-1003">Cell membrane</keyword>
<evidence type="ECO:0000256" key="5">
    <source>
        <dbReference type="ARBA" id="ARBA00022475"/>
    </source>
</evidence>
<evidence type="ECO:0000256" key="4">
    <source>
        <dbReference type="ARBA" id="ARBA00011903"/>
    </source>
</evidence>
<keyword evidence="12 16" id="KW-1133">Transmembrane helix</keyword>
<evidence type="ECO:0000256" key="2">
    <source>
        <dbReference type="ARBA" id="ARBA00007316"/>
    </source>
</evidence>
<evidence type="ECO:0000256" key="16">
    <source>
        <dbReference type="SAM" id="Phobius"/>
    </source>
</evidence>
<evidence type="ECO:0000256" key="8">
    <source>
        <dbReference type="ARBA" id="ARBA00022692"/>
    </source>
</evidence>
<dbReference type="SUPFAM" id="SSF52540">
    <property type="entry name" value="P-loop containing nucleoside triphosphate hydrolases"/>
    <property type="match status" value="1"/>
</dbReference>
<protein>
    <recommendedName>
        <fullName evidence="4">non-specific protein-tyrosine kinase</fullName>
        <ecNumber evidence="4">2.7.10.2</ecNumber>
    </recommendedName>
</protein>
<dbReference type="Proteomes" id="UP000182409">
    <property type="component" value="Unassembled WGS sequence"/>
</dbReference>
<evidence type="ECO:0000256" key="10">
    <source>
        <dbReference type="ARBA" id="ARBA00022777"/>
    </source>
</evidence>
<dbReference type="CDD" id="cd05387">
    <property type="entry name" value="BY-kinase"/>
    <property type="match status" value="1"/>
</dbReference>
<organism evidence="19 20">
    <name type="scientific">Terriglobus roseus</name>
    <dbReference type="NCBI Taxonomy" id="392734"/>
    <lineage>
        <taxon>Bacteria</taxon>
        <taxon>Pseudomonadati</taxon>
        <taxon>Acidobacteriota</taxon>
        <taxon>Terriglobia</taxon>
        <taxon>Terriglobales</taxon>
        <taxon>Acidobacteriaceae</taxon>
        <taxon>Terriglobus</taxon>
    </lineage>
</organism>
<dbReference type="GO" id="GO:0004715">
    <property type="term" value="F:non-membrane spanning protein tyrosine kinase activity"/>
    <property type="evidence" value="ECO:0007669"/>
    <property type="project" value="UniProtKB-EC"/>
</dbReference>
<accession>A0A1H4IZ95</accession>
<dbReference type="GO" id="GO:0005524">
    <property type="term" value="F:ATP binding"/>
    <property type="evidence" value="ECO:0007669"/>
    <property type="project" value="UniProtKB-KW"/>
</dbReference>
<evidence type="ECO:0000256" key="3">
    <source>
        <dbReference type="ARBA" id="ARBA00008883"/>
    </source>
</evidence>
<gene>
    <name evidence="19" type="ORF">SAMN05443244_0231</name>
</gene>
<evidence type="ECO:0000256" key="1">
    <source>
        <dbReference type="ARBA" id="ARBA00004429"/>
    </source>
</evidence>
<dbReference type="OrthoDB" id="9794577at2"/>
<dbReference type="PANTHER" id="PTHR32309">
    <property type="entry name" value="TYROSINE-PROTEIN KINASE"/>
    <property type="match status" value="1"/>
</dbReference>
<dbReference type="Pfam" id="PF13614">
    <property type="entry name" value="AAA_31"/>
    <property type="match status" value="1"/>
</dbReference>
<evidence type="ECO:0000259" key="18">
    <source>
        <dbReference type="Pfam" id="PF13614"/>
    </source>
</evidence>
<keyword evidence="14" id="KW-0829">Tyrosine-protein kinase</keyword>
<keyword evidence="8 16" id="KW-0812">Transmembrane</keyword>